<organism evidence="6">
    <name type="scientific">Microbacterium sp. A8/3-1</name>
    <dbReference type="NCBI Taxonomy" id="3160749"/>
    <lineage>
        <taxon>Bacteria</taxon>
        <taxon>Bacillati</taxon>
        <taxon>Actinomycetota</taxon>
        <taxon>Actinomycetes</taxon>
        <taxon>Micrococcales</taxon>
        <taxon>Microbacteriaceae</taxon>
        <taxon>Microbacterium</taxon>
    </lineage>
</organism>
<reference evidence="6" key="1">
    <citation type="submission" date="2024-06" db="EMBL/GenBank/DDBJ databases">
        <title>Draft genome sequence of Microbacterium sp. strain A8/3-1, isolated from Oxytropis tragacanthoides Fisch. ex DC. Root nodules in the Altai region of Russia.</title>
        <authorList>
            <person name="Sazanova A."/>
            <person name="Guro P."/>
            <person name="Kuznetsova I."/>
            <person name="Belimov A."/>
            <person name="Safronova V."/>
        </authorList>
    </citation>
    <scope>NUCLEOTIDE SEQUENCE</scope>
    <source>
        <strain evidence="6">A8/3-1</strain>
    </source>
</reference>
<feature type="DNA-binding region" description="H-T-H motif" evidence="4">
    <location>
        <begin position="42"/>
        <end position="61"/>
    </location>
</feature>
<proteinExistence type="predicted"/>
<protein>
    <submittedName>
        <fullName evidence="6">Helix-turn-helix domain-containing protein</fullName>
    </submittedName>
</protein>
<dbReference type="PROSITE" id="PS50977">
    <property type="entry name" value="HTH_TETR_2"/>
    <property type="match status" value="1"/>
</dbReference>
<dbReference type="AlphaFoldDB" id="A0AAU7VZG8"/>
<dbReference type="InterPro" id="IPR001647">
    <property type="entry name" value="HTH_TetR"/>
</dbReference>
<sequence length="202" mass="22256">MEERQPGRSALLAARPQWDATQARVLDAADALIGRRGVHGVTIAELARRSSLSRPTIYRSWNDADDVVRSALLRRVVGLIDQFPAPARTRSALVDDVMRFTSLFRNDAVYGRLLADEPEAFTRYTLQRVGSSQRMILQWLATAIGAAQDDGSVRTGEPQEIAVMLLLIAQSAVISHGTVADLIDEAAWERELRAALDGHLRA</sequence>
<gene>
    <name evidence="6" type="ORF">ABS642_03320</name>
</gene>
<dbReference type="Gene3D" id="1.10.357.10">
    <property type="entry name" value="Tetracycline Repressor, domain 2"/>
    <property type="match status" value="1"/>
</dbReference>
<keyword evidence="2 4" id="KW-0238">DNA-binding</keyword>
<feature type="domain" description="HTH tetR-type" evidence="5">
    <location>
        <begin position="19"/>
        <end position="79"/>
    </location>
</feature>
<dbReference type="Pfam" id="PF00440">
    <property type="entry name" value="TetR_N"/>
    <property type="match status" value="1"/>
</dbReference>
<dbReference type="GO" id="GO:0003700">
    <property type="term" value="F:DNA-binding transcription factor activity"/>
    <property type="evidence" value="ECO:0007669"/>
    <property type="project" value="TreeGrafter"/>
</dbReference>
<dbReference type="PANTHER" id="PTHR30055:SF234">
    <property type="entry name" value="HTH-TYPE TRANSCRIPTIONAL REGULATOR BETI"/>
    <property type="match status" value="1"/>
</dbReference>
<evidence type="ECO:0000256" key="3">
    <source>
        <dbReference type="ARBA" id="ARBA00023163"/>
    </source>
</evidence>
<dbReference type="EMBL" id="CP158357">
    <property type="protein sequence ID" value="XBX79138.1"/>
    <property type="molecule type" value="Genomic_DNA"/>
</dbReference>
<evidence type="ECO:0000256" key="1">
    <source>
        <dbReference type="ARBA" id="ARBA00023015"/>
    </source>
</evidence>
<dbReference type="RefSeq" id="WP_282217046.1">
    <property type="nucleotide sequence ID" value="NZ_CP158357.1"/>
</dbReference>
<dbReference type="SUPFAM" id="SSF46689">
    <property type="entry name" value="Homeodomain-like"/>
    <property type="match status" value="1"/>
</dbReference>
<name>A0AAU7VZG8_9MICO</name>
<evidence type="ECO:0000256" key="4">
    <source>
        <dbReference type="PROSITE-ProRule" id="PRU00335"/>
    </source>
</evidence>
<dbReference type="InterPro" id="IPR009057">
    <property type="entry name" value="Homeodomain-like_sf"/>
</dbReference>
<keyword evidence="1" id="KW-0805">Transcription regulation</keyword>
<evidence type="ECO:0000256" key="2">
    <source>
        <dbReference type="ARBA" id="ARBA00023125"/>
    </source>
</evidence>
<dbReference type="GO" id="GO:0000976">
    <property type="term" value="F:transcription cis-regulatory region binding"/>
    <property type="evidence" value="ECO:0007669"/>
    <property type="project" value="TreeGrafter"/>
</dbReference>
<keyword evidence="3" id="KW-0804">Transcription</keyword>
<evidence type="ECO:0000259" key="5">
    <source>
        <dbReference type="PROSITE" id="PS50977"/>
    </source>
</evidence>
<dbReference type="InterPro" id="IPR050109">
    <property type="entry name" value="HTH-type_TetR-like_transc_reg"/>
</dbReference>
<evidence type="ECO:0000313" key="6">
    <source>
        <dbReference type="EMBL" id="XBX79138.1"/>
    </source>
</evidence>
<accession>A0AAU7VZG8</accession>
<dbReference type="PANTHER" id="PTHR30055">
    <property type="entry name" value="HTH-TYPE TRANSCRIPTIONAL REGULATOR RUTR"/>
    <property type="match status" value="1"/>
</dbReference>